<sequence length="109" mass="12661">MKKTMVVSLESFSESLLYFIAQNNVLGKLSCLQVVCYNGRSILSNILSLFFLFAKFILFVITTFPLTSTYFFCVWLLKTSSVAEVYYMRHIHYWASGTQREAVRKNCSR</sequence>
<evidence type="ECO:0000256" key="1">
    <source>
        <dbReference type="SAM" id="Phobius"/>
    </source>
</evidence>
<organism evidence="2">
    <name type="scientific">Rhipicephalus zambeziensis</name>
    <dbReference type="NCBI Taxonomy" id="60191"/>
    <lineage>
        <taxon>Eukaryota</taxon>
        <taxon>Metazoa</taxon>
        <taxon>Ecdysozoa</taxon>
        <taxon>Arthropoda</taxon>
        <taxon>Chelicerata</taxon>
        <taxon>Arachnida</taxon>
        <taxon>Acari</taxon>
        <taxon>Parasitiformes</taxon>
        <taxon>Ixodida</taxon>
        <taxon>Ixodoidea</taxon>
        <taxon>Ixodidae</taxon>
        <taxon>Rhipicephalinae</taxon>
        <taxon>Rhipicephalus</taxon>
        <taxon>Rhipicephalus</taxon>
    </lineage>
</organism>
<keyword evidence="1" id="KW-0472">Membrane</keyword>
<feature type="transmembrane region" description="Helical" evidence="1">
    <location>
        <begin position="49"/>
        <end position="77"/>
    </location>
</feature>
<name>A0A224YFF2_9ACAR</name>
<proteinExistence type="predicted"/>
<keyword evidence="1" id="KW-1133">Transmembrane helix</keyword>
<protein>
    <submittedName>
        <fullName evidence="2">Uncharacterized protein</fullName>
    </submittedName>
</protein>
<evidence type="ECO:0000313" key="2">
    <source>
        <dbReference type="EMBL" id="MAA12923.1"/>
    </source>
</evidence>
<reference evidence="2" key="1">
    <citation type="journal article" date="2017" name="Parasit. Vectors">
        <title>Sialotranscriptomics of Rhipicephalus zambeziensis reveals intricate expression profiles of secretory proteins and suggests tight temporal transcriptional regulation during blood-feeding.</title>
        <authorList>
            <person name="de Castro M.H."/>
            <person name="de Klerk D."/>
            <person name="Pienaar R."/>
            <person name="Rees D.J.G."/>
            <person name="Mans B.J."/>
        </authorList>
    </citation>
    <scope>NUCLEOTIDE SEQUENCE</scope>
    <source>
        <tissue evidence="2">Salivary glands</tissue>
    </source>
</reference>
<accession>A0A224YFF2</accession>
<dbReference type="AlphaFoldDB" id="A0A224YFF2"/>
<keyword evidence="1" id="KW-0812">Transmembrane</keyword>
<dbReference type="EMBL" id="GFPF01001777">
    <property type="protein sequence ID" value="MAA12923.1"/>
    <property type="molecule type" value="Transcribed_RNA"/>
</dbReference>